<evidence type="ECO:0000256" key="1">
    <source>
        <dbReference type="ARBA" id="ARBA00022737"/>
    </source>
</evidence>
<dbReference type="Pfam" id="PF12738">
    <property type="entry name" value="PTCB-BRCT"/>
    <property type="match status" value="2"/>
</dbReference>
<dbReference type="PANTHER" id="PTHR13561">
    <property type="entry name" value="DNA REPLICATION REGULATOR DPB11-RELATED"/>
    <property type="match status" value="1"/>
</dbReference>
<dbReference type="Pfam" id="PF00533">
    <property type="entry name" value="BRCT"/>
    <property type="match status" value="1"/>
</dbReference>
<dbReference type="GO" id="GO:0007095">
    <property type="term" value="P:mitotic G2 DNA damage checkpoint signaling"/>
    <property type="evidence" value="ECO:0007669"/>
    <property type="project" value="TreeGrafter"/>
</dbReference>
<evidence type="ECO:0000259" key="3">
    <source>
        <dbReference type="PROSITE" id="PS50172"/>
    </source>
</evidence>
<dbReference type="STRING" id="1849047.A0A3D8SRC8"/>
<proteinExistence type="predicted"/>
<name>A0A3D8SRC8_9HELO</name>
<dbReference type="AlphaFoldDB" id="A0A3D8SRC8"/>
<feature type="compositionally biased region" description="Polar residues" evidence="2">
    <location>
        <begin position="701"/>
        <end position="722"/>
    </location>
</feature>
<feature type="domain" description="BRCT" evidence="3">
    <location>
        <begin position="446"/>
        <end position="514"/>
    </location>
</feature>
<evidence type="ECO:0000313" key="5">
    <source>
        <dbReference type="Proteomes" id="UP000256645"/>
    </source>
</evidence>
<keyword evidence="5" id="KW-1185">Reference proteome</keyword>
<evidence type="ECO:0000256" key="2">
    <source>
        <dbReference type="SAM" id="MobiDB-lite"/>
    </source>
</evidence>
<feature type="compositionally biased region" description="Low complexity" evidence="2">
    <location>
        <begin position="523"/>
        <end position="536"/>
    </location>
</feature>
<dbReference type="CDD" id="cd17731">
    <property type="entry name" value="BRCT_TopBP1_rpt2_like"/>
    <property type="match status" value="1"/>
</dbReference>
<dbReference type="GO" id="GO:0006270">
    <property type="term" value="P:DNA replication initiation"/>
    <property type="evidence" value="ECO:0007669"/>
    <property type="project" value="TreeGrafter"/>
</dbReference>
<reference evidence="4 5" key="1">
    <citation type="journal article" date="2018" name="IMA Fungus">
        <title>IMA Genome-F 9: Draft genome sequence of Annulohypoxylon stygium, Aspergillus mulundensis, Berkeleyomyces basicola (syn. Thielaviopsis basicola), Ceratocystis smalleyi, two Cercospora beticola strains, Coleophoma cylindrospora, Fusarium fracticaudum, Phialophora cf. hyalina, and Morchella septimelata.</title>
        <authorList>
            <person name="Wingfield B.D."/>
            <person name="Bills G.F."/>
            <person name="Dong Y."/>
            <person name="Huang W."/>
            <person name="Nel W.J."/>
            <person name="Swalarsk-Parry B.S."/>
            <person name="Vaghefi N."/>
            <person name="Wilken P.M."/>
            <person name="An Z."/>
            <person name="de Beer Z.W."/>
            <person name="De Vos L."/>
            <person name="Chen L."/>
            <person name="Duong T.A."/>
            <person name="Gao Y."/>
            <person name="Hammerbacher A."/>
            <person name="Kikkert J.R."/>
            <person name="Li Y."/>
            <person name="Li H."/>
            <person name="Li K."/>
            <person name="Li Q."/>
            <person name="Liu X."/>
            <person name="Ma X."/>
            <person name="Naidoo K."/>
            <person name="Pethybridge S.J."/>
            <person name="Sun J."/>
            <person name="Steenkamp E.T."/>
            <person name="van der Nest M.A."/>
            <person name="van Wyk S."/>
            <person name="Wingfield M.J."/>
            <person name="Xiong C."/>
            <person name="Yue Q."/>
            <person name="Zhang X."/>
        </authorList>
    </citation>
    <scope>NUCLEOTIDE SEQUENCE [LARGE SCALE GENOMIC DNA]</scope>
    <source>
        <strain evidence="4 5">BP6252</strain>
    </source>
</reference>
<dbReference type="InterPro" id="IPR059215">
    <property type="entry name" value="BRCT2_TopBP1-like"/>
</dbReference>
<evidence type="ECO:0000313" key="4">
    <source>
        <dbReference type="EMBL" id="RDW88774.1"/>
    </source>
</evidence>
<feature type="compositionally biased region" description="Basic and acidic residues" evidence="2">
    <location>
        <begin position="537"/>
        <end position="548"/>
    </location>
</feature>
<dbReference type="CDD" id="cd18433">
    <property type="entry name" value="BRCT_Rad4_rpt3"/>
    <property type="match status" value="1"/>
</dbReference>
<feature type="region of interest" description="Disordered" evidence="2">
    <location>
        <begin position="674"/>
        <end position="778"/>
    </location>
</feature>
<dbReference type="CDD" id="cd17723">
    <property type="entry name" value="BRCT_Rad4_rpt4"/>
    <property type="match status" value="1"/>
</dbReference>
<feature type="region of interest" description="Disordered" evidence="2">
    <location>
        <begin position="515"/>
        <end position="645"/>
    </location>
</feature>
<dbReference type="SMART" id="SM00292">
    <property type="entry name" value="BRCT"/>
    <property type="match status" value="3"/>
</dbReference>
<protein>
    <recommendedName>
        <fullName evidence="3">BRCT domain-containing protein</fullName>
    </recommendedName>
</protein>
<dbReference type="PANTHER" id="PTHR13561:SF20">
    <property type="entry name" value="DNA TOPOISOMERASE 2-BINDING PROTEIN 1"/>
    <property type="match status" value="1"/>
</dbReference>
<keyword evidence="1" id="KW-0677">Repeat</keyword>
<feature type="domain" description="BRCT" evidence="3">
    <location>
        <begin position="116"/>
        <end position="205"/>
    </location>
</feature>
<dbReference type="EMBL" id="PDLM01000001">
    <property type="protein sequence ID" value="RDW88774.1"/>
    <property type="molecule type" value="Genomic_DNA"/>
</dbReference>
<dbReference type="InterPro" id="IPR001357">
    <property type="entry name" value="BRCT_dom"/>
</dbReference>
<dbReference type="PROSITE" id="PS50172">
    <property type="entry name" value="BRCT"/>
    <property type="match status" value="3"/>
</dbReference>
<dbReference type="OrthoDB" id="251770at2759"/>
<dbReference type="InterPro" id="IPR036420">
    <property type="entry name" value="BRCT_dom_sf"/>
</dbReference>
<comment type="caution">
    <text evidence="4">The sequence shown here is derived from an EMBL/GenBank/DDBJ whole genome shotgun (WGS) entry which is preliminary data.</text>
</comment>
<organism evidence="4 5">
    <name type="scientific">Coleophoma cylindrospora</name>
    <dbReference type="NCBI Taxonomy" id="1849047"/>
    <lineage>
        <taxon>Eukaryota</taxon>
        <taxon>Fungi</taxon>
        <taxon>Dikarya</taxon>
        <taxon>Ascomycota</taxon>
        <taxon>Pezizomycotina</taxon>
        <taxon>Leotiomycetes</taxon>
        <taxon>Helotiales</taxon>
        <taxon>Dermateaceae</taxon>
        <taxon>Coleophoma</taxon>
    </lineage>
</organism>
<gene>
    <name evidence="4" type="ORF">BP6252_00806</name>
</gene>
<feature type="region of interest" description="Disordered" evidence="2">
    <location>
        <begin position="1"/>
        <end position="22"/>
    </location>
</feature>
<sequence length="836" mass="92452">MEYSEDVHANPPPPPENNDDSSFPLRDVVICCTSVAEEKRTDIKSLAEQMGAIHRYDLTLECTHLIVGHDYNTPKYQYVAKERPDVKVMMVEWVGALNDLWKSDEEIDIRAMERQYTLPTLDSLRISMTGCEDPKEREEIASLVKENGGVYSGDLSKDITHLITYRTEGAKYNAAKKWGLRIVAVEWLRDSLERGMILDEIHYDPHKDPQDRGINAWNRHAPRRILLGKRVREESSTAIDEGRKKLRRTASTKLSSQHEGIWGDIVGSRTGTPVAQVSRSGVFEPTAAGLQLQGTAKMDEPHGAPPFAAEPQAQISLGLFSHCQISLYGFTPAKSQVLLGHLLPQDARVSESLEKLVKDVSVDQLRRPYLMIPSNLPEAQRPTMPQSQPPVEVVTEWWLERCLHHKTFMDPQTHVIGRPFPAFPIAGFKSLILCSASFVGIDLLHVKKAAELLGATYSEHMTPQSSVLVTNSVTGLRKEKMDHAQEWQIPIVMAKWLWDSVAAGERLSFKKYRLRAPERPSESRPTSSASRSSGNDRSNESSRSKDLGADSEGNAIYKDAPRPSRSSGIDSSAFDCDSRIPPKRSKRSELDTSAFTDDSSKIRKYESAQADLPPDNVPVEVEDSKASYPSPQIEPLSEINPNSPTKAHAVIPEALKSLPKEDILNAVSSLLAKTKTASAQVESTESTKRPRQGRILGRAASNISSGSTPFSRASSVDSTATHGNCVEYPKTGSGANMHDQSSIDRLLSGGREIAGRHDEESQPPATQLQYVDDESEASKQRVMALMHGEKVDSQSNRRSALREKTVTVGDIADMLEKTVRKTRSGNGSVGTRSGLR</sequence>
<feature type="compositionally biased region" description="Polar residues" evidence="2">
    <location>
        <begin position="675"/>
        <end position="684"/>
    </location>
</feature>
<dbReference type="SUPFAM" id="SSF52113">
    <property type="entry name" value="BRCT domain"/>
    <property type="match status" value="3"/>
</dbReference>
<accession>A0A3D8SRC8</accession>
<feature type="domain" description="BRCT" evidence="3">
    <location>
        <begin position="20"/>
        <end position="94"/>
    </location>
</feature>
<dbReference type="Proteomes" id="UP000256645">
    <property type="component" value="Unassembled WGS sequence"/>
</dbReference>
<dbReference type="Gene3D" id="3.40.50.10190">
    <property type="entry name" value="BRCT domain"/>
    <property type="match status" value="4"/>
</dbReference>
<dbReference type="GO" id="GO:0033314">
    <property type="term" value="P:mitotic DNA replication checkpoint signaling"/>
    <property type="evidence" value="ECO:0007669"/>
    <property type="project" value="TreeGrafter"/>
</dbReference>